<dbReference type="EMBL" id="ML992509">
    <property type="protein sequence ID" value="KAF2221810.1"/>
    <property type="molecule type" value="Genomic_DNA"/>
</dbReference>
<feature type="compositionally biased region" description="Low complexity" evidence="1">
    <location>
        <begin position="244"/>
        <end position="268"/>
    </location>
</feature>
<protein>
    <submittedName>
        <fullName evidence="2">Uncharacterized protein</fullName>
    </submittedName>
</protein>
<feature type="region of interest" description="Disordered" evidence="1">
    <location>
        <begin position="1"/>
        <end position="49"/>
    </location>
</feature>
<feature type="compositionally biased region" description="Basic residues" evidence="1">
    <location>
        <begin position="295"/>
        <end position="304"/>
    </location>
</feature>
<dbReference type="Proteomes" id="UP000799538">
    <property type="component" value="Unassembled WGS sequence"/>
</dbReference>
<dbReference type="OrthoDB" id="10569919at2759"/>
<proteinExistence type="predicted"/>
<gene>
    <name evidence="2" type="ORF">BDZ85DRAFT_264435</name>
</gene>
<evidence type="ECO:0000313" key="2">
    <source>
        <dbReference type="EMBL" id="KAF2221810.1"/>
    </source>
</evidence>
<keyword evidence="3" id="KW-1185">Reference proteome</keyword>
<evidence type="ECO:0000256" key="1">
    <source>
        <dbReference type="SAM" id="MobiDB-lite"/>
    </source>
</evidence>
<sequence length="304" mass="33044">MKYQRPKVEDSASRQTSPVKPSMPTRRARSPSTPRSTRTQISPGWSMKAHCGSEDYEDWPTADLGYPIYSPISEGGSSRLTEPPKLHSGVSVSDIDFINALQPAIETAGPTRDDLDLMVTFGWMPRSKKTAIEYTRATKEKKAAEERHQELWRDHQNIHRELSASAAQVKKSRLDFANAQVGIIELARALRKTIPPSMTAAQASAKLRAMSRPTAPNGPKPPKDNEEDGGAVAPPQQDIKEETSAALPSPKAAPKPARSGEGAAARGGVQKRKSAKATPKKTARGVVKQTTPVRRSGRTKPTSK</sequence>
<feature type="compositionally biased region" description="Basic and acidic residues" evidence="1">
    <location>
        <begin position="1"/>
        <end position="12"/>
    </location>
</feature>
<dbReference type="AlphaFoldDB" id="A0A6A6G8W9"/>
<accession>A0A6A6G8W9</accession>
<feature type="region of interest" description="Disordered" evidence="1">
    <location>
        <begin position="198"/>
        <end position="304"/>
    </location>
</feature>
<evidence type="ECO:0000313" key="3">
    <source>
        <dbReference type="Proteomes" id="UP000799538"/>
    </source>
</evidence>
<reference evidence="3" key="1">
    <citation type="journal article" date="2020" name="Stud. Mycol.">
        <title>101 Dothideomycetes genomes: A test case for predicting lifestyles and emergence of pathogens.</title>
        <authorList>
            <person name="Haridas S."/>
            <person name="Albert R."/>
            <person name="Binder M."/>
            <person name="Bloem J."/>
            <person name="LaButti K."/>
            <person name="Salamov A."/>
            <person name="Andreopoulos B."/>
            <person name="Baker S."/>
            <person name="Barry K."/>
            <person name="Bills G."/>
            <person name="Bluhm B."/>
            <person name="Cannon C."/>
            <person name="Castanera R."/>
            <person name="Culley D."/>
            <person name="Daum C."/>
            <person name="Ezra D."/>
            <person name="Gonzalez J."/>
            <person name="Henrissat B."/>
            <person name="Kuo A."/>
            <person name="Liang C."/>
            <person name="Lipzen A."/>
            <person name="Lutzoni F."/>
            <person name="Magnuson J."/>
            <person name="Mondo S."/>
            <person name="Nolan M."/>
            <person name="Ohm R."/>
            <person name="Pangilinan J."/>
            <person name="Park H.-J."/>
            <person name="Ramirez L."/>
            <person name="Alfaro M."/>
            <person name="Sun H."/>
            <person name="Tritt A."/>
            <person name="Yoshinaga Y."/>
            <person name="Zwiers L.-H."/>
            <person name="Turgeon B."/>
            <person name="Goodwin S."/>
            <person name="Spatafora J."/>
            <person name="Crous P."/>
            <person name="Grigoriev I."/>
        </authorList>
    </citation>
    <scope>NUCLEOTIDE SEQUENCE [LARGE SCALE GENOMIC DNA]</scope>
    <source>
        <strain evidence="3">CECT 20119</strain>
    </source>
</reference>
<feature type="compositionally biased region" description="Basic residues" evidence="1">
    <location>
        <begin position="269"/>
        <end position="283"/>
    </location>
</feature>
<feature type="compositionally biased region" description="Low complexity" evidence="1">
    <location>
        <begin position="22"/>
        <end position="43"/>
    </location>
</feature>
<organism evidence="2 3">
    <name type="scientific">Elsinoe ampelina</name>
    <dbReference type="NCBI Taxonomy" id="302913"/>
    <lineage>
        <taxon>Eukaryota</taxon>
        <taxon>Fungi</taxon>
        <taxon>Dikarya</taxon>
        <taxon>Ascomycota</taxon>
        <taxon>Pezizomycotina</taxon>
        <taxon>Dothideomycetes</taxon>
        <taxon>Dothideomycetidae</taxon>
        <taxon>Myriangiales</taxon>
        <taxon>Elsinoaceae</taxon>
        <taxon>Elsinoe</taxon>
    </lineage>
</organism>
<name>A0A6A6G8W9_9PEZI</name>